<evidence type="ECO:0000259" key="1">
    <source>
        <dbReference type="Pfam" id="PF03886"/>
    </source>
</evidence>
<dbReference type="EMBL" id="JAHVAH010000001">
    <property type="protein sequence ID" value="MBW0144221.1"/>
    <property type="molecule type" value="Genomic_DNA"/>
</dbReference>
<dbReference type="InterPro" id="IPR005586">
    <property type="entry name" value="ABC_trans_aux"/>
</dbReference>
<reference evidence="2 3" key="1">
    <citation type="submission" date="2021-07" db="EMBL/GenBank/DDBJ databases">
        <title>The draft genome sequence of Sphingomicrobium sp. B8.</title>
        <authorList>
            <person name="Mu L."/>
        </authorList>
    </citation>
    <scope>NUCLEOTIDE SEQUENCE [LARGE SCALE GENOMIC DNA]</scope>
    <source>
        <strain evidence="2 3">B8</strain>
    </source>
</reference>
<sequence length="192" mass="20276">MRIPISLLAALSLSACLGGGRDLPPTLATLSSTAPEPTSDARMAVRESTVTIALPTLPQAYDYDRIAVRVSDTSIAYVEDLVMVDKPDALFQQLLSETTHRLTGRVVVDPGQALLVPGTRVTGTLSRFDYDAQSGEVVVRYDAAIARGDGSSVESRRFEARTPANGTAGSVSQSLNVAANQVANDVATWIGN</sequence>
<dbReference type="Proteomes" id="UP000698028">
    <property type="component" value="Unassembled WGS sequence"/>
</dbReference>
<dbReference type="Pfam" id="PF03886">
    <property type="entry name" value="ABC_trans_aux"/>
    <property type="match status" value="1"/>
</dbReference>
<name>A0ABS6V3Z2_9SPHN</name>
<proteinExistence type="predicted"/>
<feature type="domain" description="ABC-type transport auxiliary lipoprotein component" evidence="1">
    <location>
        <begin position="29"/>
        <end position="187"/>
    </location>
</feature>
<comment type="caution">
    <text evidence="2">The sequence shown here is derived from an EMBL/GenBank/DDBJ whole genome shotgun (WGS) entry which is preliminary data.</text>
</comment>
<evidence type="ECO:0000313" key="2">
    <source>
        <dbReference type="EMBL" id="MBW0144221.1"/>
    </source>
</evidence>
<gene>
    <name evidence="2" type="ORF">KTQ36_02795</name>
</gene>
<protein>
    <submittedName>
        <fullName evidence="2">Membrane integrity-associated transporter subunit PqiC</fullName>
    </submittedName>
</protein>
<evidence type="ECO:0000313" key="3">
    <source>
        <dbReference type="Proteomes" id="UP000698028"/>
    </source>
</evidence>
<dbReference type="RefSeq" id="WP_218632236.1">
    <property type="nucleotide sequence ID" value="NZ_JAHVAH010000001.1"/>
</dbReference>
<dbReference type="PROSITE" id="PS51257">
    <property type="entry name" value="PROKAR_LIPOPROTEIN"/>
    <property type="match status" value="1"/>
</dbReference>
<accession>A0ABS6V3Z2</accession>
<keyword evidence="3" id="KW-1185">Reference proteome</keyword>
<organism evidence="2 3">
    <name type="scientific">Sphingomicrobium clamense</name>
    <dbReference type="NCBI Taxonomy" id="2851013"/>
    <lineage>
        <taxon>Bacteria</taxon>
        <taxon>Pseudomonadati</taxon>
        <taxon>Pseudomonadota</taxon>
        <taxon>Alphaproteobacteria</taxon>
        <taxon>Sphingomonadales</taxon>
        <taxon>Sphingomonadaceae</taxon>
        <taxon>Sphingomicrobium</taxon>
    </lineage>
</organism>